<evidence type="ECO:0000313" key="2">
    <source>
        <dbReference type="Proteomes" id="UP001056937"/>
    </source>
</evidence>
<protein>
    <recommendedName>
        <fullName evidence="3">Flap endonuclease-1-like 5' DNA nuclease</fullName>
    </recommendedName>
</protein>
<organism evidence="1 2">
    <name type="scientific">Sphingomonas morindae</name>
    <dbReference type="NCBI Taxonomy" id="1541170"/>
    <lineage>
        <taxon>Bacteria</taxon>
        <taxon>Pseudomonadati</taxon>
        <taxon>Pseudomonadota</taxon>
        <taxon>Alphaproteobacteria</taxon>
        <taxon>Sphingomonadales</taxon>
        <taxon>Sphingomonadaceae</taxon>
        <taxon>Sphingomonas</taxon>
    </lineage>
</organism>
<dbReference type="RefSeq" id="WP_252167141.1">
    <property type="nucleotide sequence ID" value="NZ_CP084930.1"/>
</dbReference>
<dbReference type="EMBL" id="CP084930">
    <property type="protein sequence ID" value="USI73330.1"/>
    <property type="molecule type" value="Genomic_DNA"/>
</dbReference>
<evidence type="ECO:0008006" key="3">
    <source>
        <dbReference type="Google" id="ProtNLM"/>
    </source>
</evidence>
<proteinExistence type="predicted"/>
<name>A0ABY4X8V0_9SPHN</name>
<gene>
    <name evidence="1" type="ORF">LHA26_02280</name>
</gene>
<reference evidence="1" key="1">
    <citation type="journal article" date="2022" name="Toxins">
        <title>Genomic Analysis of Sphingopyxis sp. USTB-05 for Biodegrading Cyanobacterial Hepatotoxins.</title>
        <authorList>
            <person name="Liu C."/>
            <person name="Xu Q."/>
            <person name="Zhao Z."/>
            <person name="Zhang H."/>
            <person name="Liu X."/>
            <person name="Yin C."/>
            <person name="Liu Y."/>
            <person name="Yan H."/>
        </authorList>
    </citation>
    <scope>NUCLEOTIDE SEQUENCE</scope>
    <source>
        <strain evidence="1">NBD5</strain>
    </source>
</reference>
<keyword evidence="2" id="KW-1185">Reference proteome</keyword>
<dbReference type="Proteomes" id="UP001056937">
    <property type="component" value="Chromosome 1"/>
</dbReference>
<dbReference type="Gene3D" id="1.10.150.20">
    <property type="entry name" value="5' to 3' exonuclease, C-terminal subdomain"/>
    <property type="match status" value="1"/>
</dbReference>
<evidence type="ECO:0000313" key="1">
    <source>
        <dbReference type="EMBL" id="USI73330.1"/>
    </source>
</evidence>
<accession>A0ABY4X8V0</accession>
<sequence length="153" mass="16096">MTDTTLLLIGAAVLALALLLFLLARSGRKPPEGPAETGAAFTPVLPDQPLPDPTLAAALPELDATPAIPVAEGPADDLTRIKGLGPKAQTRLNALGITRYDQLAALDGDEVARIDAQMGPFAGRFARDRWVEQARFLAADDRPGFEAIFGKLG</sequence>